<comment type="caution">
    <text evidence="5">The sequence shown here is derived from an EMBL/GenBank/DDBJ whole genome shotgun (WGS) entry which is preliminary data.</text>
</comment>
<dbReference type="Proteomes" id="UP000004358">
    <property type="component" value="Unassembled WGS sequence"/>
</dbReference>
<evidence type="ECO:0000256" key="4">
    <source>
        <dbReference type="SAM" id="Phobius"/>
    </source>
</evidence>
<dbReference type="Pfam" id="PF12796">
    <property type="entry name" value="Ank_2"/>
    <property type="match status" value="1"/>
</dbReference>
<name>A3ZS23_9BACT</name>
<organism evidence="5 6">
    <name type="scientific">Blastopirellula marina DSM 3645</name>
    <dbReference type="NCBI Taxonomy" id="314230"/>
    <lineage>
        <taxon>Bacteria</taxon>
        <taxon>Pseudomonadati</taxon>
        <taxon>Planctomycetota</taxon>
        <taxon>Planctomycetia</taxon>
        <taxon>Pirellulales</taxon>
        <taxon>Pirellulaceae</taxon>
        <taxon>Blastopirellula</taxon>
    </lineage>
</organism>
<evidence type="ECO:0000256" key="1">
    <source>
        <dbReference type="ARBA" id="ARBA00022737"/>
    </source>
</evidence>
<dbReference type="STRING" id="314230.DSM3645_13036"/>
<feature type="transmembrane region" description="Helical" evidence="4">
    <location>
        <begin position="80"/>
        <end position="100"/>
    </location>
</feature>
<keyword evidence="4" id="KW-0472">Membrane</keyword>
<dbReference type="PROSITE" id="PS50297">
    <property type="entry name" value="ANK_REP_REGION"/>
    <property type="match status" value="1"/>
</dbReference>
<dbReference type="SUPFAM" id="SSF48403">
    <property type="entry name" value="Ankyrin repeat"/>
    <property type="match status" value="1"/>
</dbReference>
<feature type="repeat" description="ANK" evidence="3">
    <location>
        <begin position="208"/>
        <end position="240"/>
    </location>
</feature>
<dbReference type="HOGENOM" id="CLU_1018051_0_0_0"/>
<keyword evidence="4" id="KW-0812">Transmembrane</keyword>
<evidence type="ECO:0000256" key="2">
    <source>
        <dbReference type="ARBA" id="ARBA00023043"/>
    </source>
</evidence>
<dbReference type="SMART" id="SM00248">
    <property type="entry name" value="ANK"/>
    <property type="match status" value="4"/>
</dbReference>
<keyword evidence="1" id="KW-0677">Repeat</keyword>
<dbReference type="InterPro" id="IPR002110">
    <property type="entry name" value="Ankyrin_rpt"/>
</dbReference>
<sequence>MMRSLLIIVAIAAAQVGIYFWRLRPTEFEWGSLTGVALMTLTLVFWSAVLQIAWRDPSPASPRPISPEPGNKNWRPLNRLTIAGFFALLAIHASIVLFAWTTYDGQQQQNRLVDGIYRAVSNGRMAEMRGLAAHGCRFNDRIDTADPLIHTANQPEVAEYLVDHGSDVNARNGIAETPLIQSSRYKRSPDLIRALIRHGSEVNLIDRAEDSALDWAVRHGELETAQELLEAGANVNRLSPSTDRTPLDEAIFRGNEPMIELLKKAGATPSPDA</sequence>
<proteinExistence type="predicted"/>
<dbReference type="PANTHER" id="PTHR24171">
    <property type="entry name" value="ANKYRIN REPEAT DOMAIN-CONTAINING PROTEIN 39-RELATED"/>
    <property type="match status" value="1"/>
</dbReference>
<reference evidence="5 6" key="1">
    <citation type="submission" date="2006-02" db="EMBL/GenBank/DDBJ databases">
        <authorList>
            <person name="Amann R."/>
            <person name="Ferriera S."/>
            <person name="Johnson J."/>
            <person name="Kravitz S."/>
            <person name="Halpern A."/>
            <person name="Remington K."/>
            <person name="Beeson K."/>
            <person name="Tran B."/>
            <person name="Rogers Y.-H."/>
            <person name="Friedman R."/>
            <person name="Venter J.C."/>
        </authorList>
    </citation>
    <scope>NUCLEOTIDE SEQUENCE [LARGE SCALE GENOMIC DNA]</scope>
    <source>
        <strain evidence="5 6">DSM 3645</strain>
    </source>
</reference>
<accession>A3ZS23</accession>
<evidence type="ECO:0000313" key="6">
    <source>
        <dbReference type="Proteomes" id="UP000004358"/>
    </source>
</evidence>
<keyword evidence="4" id="KW-1133">Transmembrane helix</keyword>
<evidence type="ECO:0000313" key="5">
    <source>
        <dbReference type="EMBL" id="EAQ80946.1"/>
    </source>
</evidence>
<gene>
    <name evidence="5" type="ORF">DSM3645_13036</name>
</gene>
<feature type="transmembrane region" description="Helical" evidence="4">
    <location>
        <begin position="30"/>
        <end position="54"/>
    </location>
</feature>
<dbReference type="PROSITE" id="PS50088">
    <property type="entry name" value="ANK_REPEAT"/>
    <property type="match status" value="1"/>
</dbReference>
<dbReference type="Gene3D" id="1.25.40.20">
    <property type="entry name" value="Ankyrin repeat-containing domain"/>
    <property type="match status" value="1"/>
</dbReference>
<dbReference type="AlphaFoldDB" id="A3ZS23"/>
<keyword evidence="2 3" id="KW-0040">ANK repeat</keyword>
<evidence type="ECO:0000256" key="3">
    <source>
        <dbReference type="PROSITE-ProRule" id="PRU00023"/>
    </source>
</evidence>
<dbReference type="eggNOG" id="COG0666">
    <property type="taxonomic scope" value="Bacteria"/>
</dbReference>
<dbReference type="RefSeq" id="WP_002650506.1">
    <property type="nucleotide sequence ID" value="NZ_CH672376.1"/>
</dbReference>
<dbReference type="EMBL" id="AANZ01000007">
    <property type="protein sequence ID" value="EAQ80946.1"/>
    <property type="molecule type" value="Genomic_DNA"/>
</dbReference>
<protein>
    <submittedName>
        <fullName evidence="5">Ankyrin repeat protein</fullName>
    </submittedName>
</protein>
<dbReference type="InterPro" id="IPR036770">
    <property type="entry name" value="Ankyrin_rpt-contain_sf"/>
</dbReference>
<dbReference type="OrthoDB" id="284410at2"/>